<dbReference type="Proteomes" id="UP000482209">
    <property type="component" value="Unassembled WGS sequence"/>
</dbReference>
<dbReference type="InterPro" id="IPR007060">
    <property type="entry name" value="FtsL/DivIC"/>
</dbReference>
<accession>A0A6L5XYH7</accession>
<keyword evidence="3" id="KW-1185">Reference proteome</keyword>
<dbReference type="AlphaFoldDB" id="A0A6L5XYH7"/>
<evidence type="ECO:0000313" key="2">
    <source>
        <dbReference type="EMBL" id="MSS63926.1"/>
    </source>
</evidence>
<gene>
    <name evidence="2" type="ORF">FYJ58_08575</name>
</gene>
<reference evidence="2 3" key="1">
    <citation type="submission" date="2019-08" db="EMBL/GenBank/DDBJ databases">
        <title>In-depth cultivation of the pig gut microbiome towards novel bacterial diversity and tailored functional studies.</title>
        <authorList>
            <person name="Wylensek D."/>
            <person name="Hitch T.C.A."/>
            <person name="Clavel T."/>
        </authorList>
    </citation>
    <scope>NUCLEOTIDE SEQUENCE [LARGE SCALE GENOMIC DNA]</scope>
    <source>
        <strain evidence="2 3">WCA-693-APC-MOT-I</strain>
    </source>
</reference>
<proteinExistence type="predicted"/>
<evidence type="ECO:0000313" key="3">
    <source>
        <dbReference type="Proteomes" id="UP000482209"/>
    </source>
</evidence>
<keyword evidence="1" id="KW-0175">Coiled coil</keyword>
<sequence>MRRKNLCVVAIVVLVLCCTVYYKKVDLDAKNMEYQKRIEELEKQKKKQEQRADEIDDYKVYVQTKKYIEEEARTKLGLVYPDEIIFEAED</sequence>
<comment type="caution">
    <text evidence="2">The sequence shown here is derived from an EMBL/GenBank/DDBJ whole genome shotgun (WGS) entry which is preliminary data.</text>
</comment>
<evidence type="ECO:0000256" key="1">
    <source>
        <dbReference type="SAM" id="Coils"/>
    </source>
</evidence>
<organism evidence="2 3">
    <name type="scientific">Velocimicrobium porci</name>
    <dbReference type="NCBI Taxonomy" id="2606634"/>
    <lineage>
        <taxon>Bacteria</taxon>
        <taxon>Bacillati</taxon>
        <taxon>Bacillota</taxon>
        <taxon>Clostridia</taxon>
        <taxon>Lachnospirales</taxon>
        <taxon>Lachnospiraceae</taxon>
        <taxon>Velocimicrobium</taxon>
    </lineage>
</organism>
<evidence type="ECO:0008006" key="4">
    <source>
        <dbReference type="Google" id="ProtNLM"/>
    </source>
</evidence>
<protein>
    <recommendedName>
        <fullName evidence="4">Septum formation initiator</fullName>
    </recommendedName>
</protein>
<feature type="coiled-coil region" evidence="1">
    <location>
        <begin position="24"/>
        <end position="58"/>
    </location>
</feature>
<name>A0A6L5XYH7_9FIRM</name>
<dbReference type="Pfam" id="PF04977">
    <property type="entry name" value="DivIC"/>
    <property type="match status" value="1"/>
</dbReference>
<dbReference type="EMBL" id="VUMT01000011">
    <property type="protein sequence ID" value="MSS63926.1"/>
    <property type="molecule type" value="Genomic_DNA"/>
</dbReference>